<gene>
    <name evidence="2" type="ORF">A2174_02085</name>
</gene>
<dbReference type="AlphaFoldDB" id="A0A1G2F724"/>
<sequence length="269" mass="28903">MKKIFYITILCLLLLPLLVSAKIEFKLSQNMPDMPTPCEYIKFLYLWGLGIVGALAVVVIAIGGFFRIVGKAEKGTELINSALIGLVMVFASWLILNTINPDLAKLKCDLPALSAPTTGAPPSAPGAPPGAAPTPTVAPDQTIYDQITQATGGKVTVNGRCTDSSQCIQGRTCLNGLQSSTINGIIDMQKACNCSFVLTGGTEACHETSGTFNHPNGFKADIRPGNEIGAYIYSQIGTFSPTPNKNYRGIDNNTYRFETNHWDVCYKCL</sequence>
<dbReference type="Proteomes" id="UP000177725">
    <property type="component" value="Unassembled WGS sequence"/>
</dbReference>
<evidence type="ECO:0000256" key="1">
    <source>
        <dbReference type="SAM" id="Phobius"/>
    </source>
</evidence>
<keyword evidence="1" id="KW-1133">Transmembrane helix</keyword>
<proteinExistence type="predicted"/>
<keyword evidence="1" id="KW-0472">Membrane</keyword>
<keyword evidence="1" id="KW-0812">Transmembrane</keyword>
<dbReference type="EMBL" id="MHMV01000039">
    <property type="protein sequence ID" value="OGZ33783.1"/>
    <property type="molecule type" value="Genomic_DNA"/>
</dbReference>
<accession>A0A1G2F724</accession>
<feature type="transmembrane region" description="Helical" evidence="1">
    <location>
        <begin position="44"/>
        <end position="66"/>
    </location>
</feature>
<protein>
    <submittedName>
        <fullName evidence="2">Uncharacterized protein</fullName>
    </submittedName>
</protein>
<evidence type="ECO:0000313" key="3">
    <source>
        <dbReference type="Proteomes" id="UP000177725"/>
    </source>
</evidence>
<comment type="caution">
    <text evidence="2">The sequence shown here is derived from an EMBL/GenBank/DDBJ whole genome shotgun (WGS) entry which is preliminary data.</text>
</comment>
<evidence type="ECO:0000313" key="2">
    <source>
        <dbReference type="EMBL" id="OGZ33783.1"/>
    </source>
</evidence>
<organism evidence="2 3">
    <name type="scientific">Candidatus Portnoybacteria bacterium RBG_13_41_18</name>
    <dbReference type="NCBI Taxonomy" id="1801991"/>
    <lineage>
        <taxon>Bacteria</taxon>
        <taxon>Candidatus Portnoyibacteriota</taxon>
    </lineage>
</organism>
<feature type="transmembrane region" description="Helical" evidence="1">
    <location>
        <begin position="78"/>
        <end position="96"/>
    </location>
</feature>
<name>A0A1G2F724_9BACT</name>
<reference evidence="2 3" key="1">
    <citation type="journal article" date="2016" name="Nat. Commun.">
        <title>Thousands of microbial genomes shed light on interconnected biogeochemical processes in an aquifer system.</title>
        <authorList>
            <person name="Anantharaman K."/>
            <person name="Brown C.T."/>
            <person name="Hug L.A."/>
            <person name="Sharon I."/>
            <person name="Castelle C.J."/>
            <person name="Probst A.J."/>
            <person name="Thomas B.C."/>
            <person name="Singh A."/>
            <person name="Wilkins M.J."/>
            <person name="Karaoz U."/>
            <person name="Brodie E.L."/>
            <person name="Williams K.H."/>
            <person name="Hubbard S.S."/>
            <person name="Banfield J.F."/>
        </authorList>
    </citation>
    <scope>NUCLEOTIDE SEQUENCE [LARGE SCALE GENOMIC DNA]</scope>
</reference>